<dbReference type="InterPro" id="IPR015576">
    <property type="entry name" value="Spermine_synthase_animal"/>
</dbReference>
<protein>
    <submittedName>
        <fullName evidence="6">Spermine synthase</fullName>
    </submittedName>
</protein>
<dbReference type="Proteomes" id="UP000694388">
    <property type="component" value="Unplaced"/>
</dbReference>
<dbReference type="PROSITE" id="PS51006">
    <property type="entry name" value="PABS_2"/>
    <property type="match status" value="1"/>
</dbReference>
<dbReference type="InterPro" id="IPR030374">
    <property type="entry name" value="PABS"/>
</dbReference>
<dbReference type="FunFam" id="3.40.50.150:FF:000197">
    <property type="entry name" value="spermine synthase isoform X2"/>
    <property type="match status" value="1"/>
</dbReference>
<dbReference type="Gene3D" id="3.40.50.150">
    <property type="entry name" value="Vaccinia Virus protein VP39"/>
    <property type="match status" value="1"/>
</dbReference>
<dbReference type="Gene3D" id="2.30.140.10">
    <property type="entry name" value="Spermidine synthase, tetramerisation domain"/>
    <property type="match status" value="1"/>
</dbReference>
<evidence type="ECO:0000256" key="1">
    <source>
        <dbReference type="ARBA" id="ARBA00007867"/>
    </source>
</evidence>
<dbReference type="InterPro" id="IPR035246">
    <property type="entry name" value="Spermidine_synt_N"/>
</dbReference>
<evidence type="ECO:0000256" key="2">
    <source>
        <dbReference type="ARBA" id="ARBA00022679"/>
    </source>
</evidence>
<dbReference type="InterPro" id="IPR037163">
    <property type="entry name" value="Spermidine_synt_N_sf"/>
</dbReference>
<name>A0A8C4N0Z1_EPTBU</name>
<reference evidence="6" key="2">
    <citation type="submission" date="2025-09" db="UniProtKB">
        <authorList>
            <consortium name="Ensembl"/>
        </authorList>
    </citation>
    <scope>IDENTIFICATION</scope>
</reference>
<dbReference type="GeneTree" id="ENSGT00870000136506"/>
<dbReference type="CDD" id="cd02440">
    <property type="entry name" value="AdoMet_MTases"/>
    <property type="match status" value="1"/>
</dbReference>
<dbReference type="PANTHER" id="PTHR46315">
    <property type="entry name" value="SPERMINE SYNTHASE"/>
    <property type="match status" value="1"/>
</dbReference>
<evidence type="ECO:0000256" key="4">
    <source>
        <dbReference type="SAM" id="MobiDB-lite"/>
    </source>
</evidence>
<organism evidence="6 7">
    <name type="scientific">Eptatretus burgeri</name>
    <name type="common">Inshore hagfish</name>
    <dbReference type="NCBI Taxonomy" id="7764"/>
    <lineage>
        <taxon>Eukaryota</taxon>
        <taxon>Metazoa</taxon>
        <taxon>Chordata</taxon>
        <taxon>Craniata</taxon>
        <taxon>Vertebrata</taxon>
        <taxon>Cyclostomata</taxon>
        <taxon>Myxini</taxon>
        <taxon>Myxiniformes</taxon>
        <taxon>Myxinidae</taxon>
        <taxon>Eptatretinae</taxon>
        <taxon>Eptatretus</taxon>
    </lineage>
</organism>
<dbReference type="GO" id="GO:0016768">
    <property type="term" value="F:spermine synthase activity"/>
    <property type="evidence" value="ECO:0007669"/>
    <property type="project" value="InterPro"/>
</dbReference>
<keyword evidence="3" id="KW-0620">Polyamine biosynthesis</keyword>
<evidence type="ECO:0000313" key="6">
    <source>
        <dbReference type="Ensembl" id="ENSEBUP00000000540.1"/>
    </source>
</evidence>
<evidence type="ECO:0000313" key="7">
    <source>
        <dbReference type="Proteomes" id="UP000694388"/>
    </source>
</evidence>
<keyword evidence="2 3" id="KW-0808">Transferase</keyword>
<dbReference type="Pfam" id="PF17284">
    <property type="entry name" value="Spermine_synt_N"/>
    <property type="match status" value="1"/>
</dbReference>
<dbReference type="SUPFAM" id="SSF53335">
    <property type="entry name" value="S-adenosyl-L-methionine-dependent methyltransferases"/>
    <property type="match status" value="1"/>
</dbReference>
<evidence type="ECO:0000256" key="3">
    <source>
        <dbReference type="PROSITE-ProRule" id="PRU00354"/>
    </source>
</evidence>
<keyword evidence="7" id="KW-1185">Reference proteome</keyword>
<accession>A0A8C4N0Z1</accession>
<comment type="similarity">
    <text evidence="1">Belongs to the spermidine/spermine synthase family.</text>
</comment>
<feature type="region of interest" description="Disordered" evidence="4">
    <location>
        <begin position="395"/>
        <end position="415"/>
    </location>
</feature>
<dbReference type="OMA" id="YLESWVF"/>
<feature type="domain" description="PABS" evidence="5">
    <location>
        <begin position="145"/>
        <end position="388"/>
    </location>
</feature>
<dbReference type="AlphaFoldDB" id="A0A8C4N0Z1"/>
<dbReference type="GO" id="GO:0006597">
    <property type="term" value="P:spermine biosynthetic process"/>
    <property type="evidence" value="ECO:0007669"/>
    <property type="project" value="InterPro"/>
</dbReference>
<dbReference type="PANTHER" id="PTHR46315:SF1">
    <property type="entry name" value="SPERMINE SYNTHASE"/>
    <property type="match status" value="1"/>
</dbReference>
<dbReference type="Pfam" id="PF01564">
    <property type="entry name" value="Spermine_synth"/>
    <property type="match status" value="1"/>
</dbReference>
<reference evidence="6" key="1">
    <citation type="submission" date="2025-08" db="UniProtKB">
        <authorList>
            <consortium name="Ensembl"/>
        </authorList>
    </citation>
    <scope>IDENTIFICATION</scope>
</reference>
<dbReference type="Ensembl" id="ENSEBUT00000000840.1">
    <property type="protein sequence ID" value="ENSEBUP00000000540.1"/>
    <property type="gene ID" value="ENSEBUG00000000662.1"/>
</dbReference>
<sequence>MASKLFTLDCCFSPSPSLDWLNDLEQEIENVLKSLGLQGTSHKSRGGGVLATYLDEEDRCLNFRVQTDGLITIDLTDPVVEDLGQPTKVRAEQEEQNEDAAFVSPWGEMSDFVHKLLSSLEKILEKHLGDRIKRLRRLPPLLRGGPWDPYLCLSDGRLVQYDVQCSLWNSHSGLQQVDILRSQQYGSMLLLDRDLNLAESDLAYTDAITGDGCFEYHDKDVLVLGGGDGAILNHLRKKEARFITMLEIDAEVMLACRTHLRGACEDSLDKLKGKGYEIVVGDCVPVMHKYVQEDRKFDYVINDLTAVPLSSSPHDDDWEFFLLILHLSLKVLKGTGTYFTQGNGASDKTAHTRFEHALRSVKPLVEFSRKTVCVPSYMELWVFYTVWKMREENDERCKAREKEPRETGERHKEQE</sequence>
<feature type="active site" description="Proton acceptor" evidence="3">
    <location>
        <position position="303"/>
    </location>
</feature>
<proteinExistence type="inferred from homology"/>
<evidence type="ECO:0000259" key="5">
    <source>
        <dbReference type="PROSITE" id="PS51006"/>
    </source>
</evidence>
<dbReference type="InterPro" id="IPR029063">
    <property type="entry name" value="SAM-dependent_MTases_sf"/>
</dbReference>